<dbReference type="RefSeq" id="WP_123710690.1">
    <property type="nucleotide sequence ID" value="NZ_RKHR01000003.1"/>
</dbReference>
<dbReference type="GO" id="GO:0046081">
    <property type="term" value="P:dUTP catabolic process"/>
    <property type="evidence" value="ECO:0007669"/>
    <property type="project" value="TreeGrafter"/>
</dbReference>
<dbReference type="InterPro" id="IPR048015">
    <property type="entry name" value="NTP-PPase_MazG-like_N"/>
</dbReference>
<dbReference type="SUPFAM" id="SSF101386">
    <property type="entry name" value="all-alpha NTP pyrophosphatases"/>
    <property type="match status" value="2"/>
</dbReference>
<dbReference type="GO" id="GO:0046076">
    <property type="term" value="P:dTTP catabolic process"/>
    <property type="evidence" value="ECO:0007669"/>
    <property type="project" value="TreeGrafter"/>
</dbReference>
<dbReference type="CDD" id="cd11528">
    <property type="entry name" value="NTP-PPase_MazG_Nterm"/>
    <property type="match status" value="1"/>
</dbReference>
<evidence type="ECO:0000259" key="5">
    <source>
        <dbReference type="Pfam" id="PF03819"/>
    </source>
</evidence>
<dbReference type="InterPro" id="IPR004518">
    <property type="entry name" value="MazG-like_dom"/>
</dbReference>
<evidence type="ECO:0000313" key="7">
    <source>
        <dbReference type="Proteomes" id="UP000275394"/>
    </source>
</evidence>
<dbReference type="EMBL" id="RKHR01000003">
    <property type="protein sequence ID" value="ROS04708.1"/>
    <property type="molecule type" value="Genomic_DNA"/>
</dbReference>
<comment type="catalytic activity">
    <reaction evidence="1">
        <text>ATP + H2O = AMP + diphosphate + H(+)</text>
        <dbReference type="Rhea" id="RHEA:14245"/>
        <dbReference type="ChEBI" id="CHEBI:15377"/>
        <dbReference type="ChEBI" id="CHEBI:15378"/>
        <dbReference type="ChEBI" id="CHEBI:30616"/>
        <dbReference type="ChEBI" id="CHEBI:33019"/>
        <dbReference type="ChEBI" id="CHEBI:456215"/>
        <dbReference type="EC" id="3.6.1.8"/>
    </reaction>
</comment>
<dbReference type="GO" id="GO:0046061">
    <property type="term" value="P:dATP catabolic process"/>
    <property type="evidence" value="ECO:0007669"/>
    <property type="project" value="TreeGrafter"/>
</dbReference>
<dbReference type="CDD" id="cd11529">
    <property type="entry name" value="NTP-PPase_MazG_Cterm"/>
    <property type="match status" value="1"/>
</dbReference>
<evidence type="ECO:0000313" key="6">
    <source>
        <dbReference type="EMBL" id="ROS04708.1"/>
    </source>
</evidence>
<dbReference type="GO" id="GO:0046052">
    <property type="term" value="P:UTP catabolic process"/>
    <property type="evidence" value="ECO:0007669"/>
    <property type="project" value="TreeGrafter"/>
</dbReference>
<dbReference type="InterPro" id="IPR011551">
    <property type="entry name" value="NTP_PyrPHydrolase_MazG"/>
</dbReference>
<dbReference type="InterPro" id="IPR048011">
    <property type="entry name" value="NTP-PPase_MazG-like_C"/>
</dbReference>
<dbReference type="GO" id="GO:0006950">
    <property type="term" value="P:response to stress"/>
    <property type="evidence" value="ECO:0007669"/>
    <property type="project" value="UniProtKB-ARBA"/>
</dbReference>
<dbReference type="GO" id="GO:0046047">
    <property type="term" value="P:TTP catabolic process"/>
    <property type="evidence" value="ECO:0007669"/>
    <property type="project" value="TreeGrafter"/>
</dbReference>
<dbReference type="FunFam" id="1.10.287.1080:FF:000001">
    <property type="entry name" value="Nucleoside triphosphate pyrophosphohydrolase"/>
    <property type="match status" value="1"/>
</dbReference>
<name>A0A3N2DY17_9GAMM</name>
<feature type="domain" description="NTP pyrophosphohydrolase MazG-like" evidence="5">
    <location>
        <begin position="173"/>
        <end position="234"/>
    </location>
</feature>
<comment type="similarity">
    <text evidence="2">Belongs to the nucleoside triphosphate pyrophosphohydrolase family.</text>
</comment>
<dbReference type="AlphaFoldDB" id="A0A3N2DY17"/>
<reference evidence="6 7" key="1">
    <citation type="submission" date="2018-11" db="EMBL/GenBank/DDBJ databases">
        <title>Genomic Encyclopedia of Type Strains, Phase IV (KMG-IV): sequencing the most valuable type-strain genomes for metagenomic binning, comparative biology and taxonomic classification.</title>
        <authorList>
            <person name="Goeker M."/>
        </authorList>
    </citation>
    <scope>NUCLEOTIDE SEQUENCE [LARGE SCALE GENOMIC DNA]</scope>
    <source>
        <strain evidence="6 7">DSM 100316</strain>
    </source>
</reference>
<evidence type="ECO:0000256" key="3">
    <source>
        <dbReference type="ARBA" id="ARBA00066372"/>
    </source>
</evidence>
<sequence>MASYQLEDLLYLMGRLRDPQDGCPWDRQQNFASIAPHTLEEVYELVDCLEKGDYGHLREELGDVLFQVVFYAQLGQEQSLFGFADIVSELVEKLLRRHPHVFPGGQLSHRAGEVRQDEEEIRGTWEKIKQQERNERLQEGVFDDIATALPALGRSVKLQQRAAKSGFDWPDAEAVVPKVEEELAEVLEAVENQDRDAIEDELGDLLFAVTNLARKLKVDPEAALRRANRKFSRRFEGMNSLANKAGKSFQQYDLEGQTELWEAVKLMEKG</sequence>
<dbReference type="PANTHER" id="PTHR30522">
    <property type="entry name" value="NUCLEOSIDE TRIPHOSPHATE PYROPHOSPHOHYDROLASE"/>
    <property type="match status" value="1"/>
</dbReference>
<gene>
    <name evidence="6" type="ORF">EDC56_0221</name>
</gene>
<dbReference type="Proteomes" id="UP000275394">
    <property type="component" value="Unassembled WGS sequence"/>
</dbReference>
<dbReference type="OrthoDB" id="9808939at2"/>
<evidence type="ECO:0000256" key="2">
    <source>
        <dbReference type="ARBA" id="ARBA00061115"/>
    </source>
</evidence>
<dbReference type="PANTHER" id="PTHR30522:SF0">
    <property type="entry name" value="NUCLEOSIDE TRIPHOSPHATE PYROPHOSPHOHYDROLASE"/>
    <property type="match status" value="1"/>
</dbReference>
<dbReference type="GO" id="GO:0047693">
    <property type="term" value="F:ATP diphosphatase activity"/>
    <property type="evidence" value="ECO:0007669"/>
    <property type="project" value="UniProtKB-EC"/>
</dbReference>
<protein>
    <recommendedName>
        <fullName evidence="4">Nucleoside triphosphate pyrophosphohydrolase</fullName>
        <ecNumber evidence="3">3.6.1.8</ecNumber>
    </recommendedName>
</protein>
<dbReference type="NCBIfam" id="NF007113">
    <property type="entry name" value="PRK09562.1"/>
    <property type="match status" value="1"/>
</dbReference>
<dbReference type="EC" id="3.6.1.8" evidence="3"/>
<comment type="caution">
    <text evidence="6">The sequence shown here is derived from an EMBL/GenBank/DDBJ whole genome shotgun (WGS) entry which is preliminary data.</text>
</comment>
<evidence type="ECO:0000256" key="1">
    <source>
        <dbReference type="ARBA" id="ARBA00052141"/>
    </source>
</evidence>
<proteinExistence type="inferred from homology"/>
<feature type="domain" description="NTP pyrophosphohydrolase MazG-like" evidence="5">
    <location>
        <begin position="29"/>
        <end position="102"/>
    </location>
</feature>
<accession>A0A3N2DY17</accession>
<dbReference type="FunFam" id="1.10.287.1080:FF:000003">
    <property type="entry name" value="Nucleoside triphosphate pyrophosphohydrolase"/>
    <property type="match status" value="1"/>
</dbReference>
<dbReference type="NCBIfam" id="TIGR00444">
    <property type="entry name" value="mazG"/>
    <property type="match status" value="1"/>
</dbReference>
<organism evidence="6 7">
    <name type="scientific">Sinobacterium caligoides</name>
    <dbReference type="NCBI Taxonomy" id="933926"/>
    <lineage>
        <taxon>Bacteria</taxon>
        <taxon>Pseudomonadati</taxon>
        <taxon>Pseudomonadota</taxon>
        <taxon>Gammaproteobacteria</taxon>
        <taxon>Cellvibrionales</taxon>
        <taxon>Spongiibacteraceae</taxon>
        <taxon>Sinobacterium</taxon>
    </lineage>
</organism>
<dbReference type="Gene3D" id="1.10.287.1080">
    <property type="entry name" value="MazG-like"/>
    <property type="match status" value="2"/>
</dbReference>
<dbReference type="Pfam" id="PF03819">
    <property type="entry name" value="MazG"/>
    <property type="match status" value="2"/>
</dbReference>
<keyword evidence="7" id="KW-1185">Reference proteome</keyword>
<evidence type="ECO:0000256" key="4">
    <source>
        <dbReference type="ARBA" id="ARBA00074799"/>
    </source>
</evidence>
<dbReference type="GO" id="GO:0006203">
    <property type="term" value="P:dGTP catabolic process"/>
    <property type="evidence" value="ECO:0007669"/>
    <property type="project" value="TreeGrafter"/>
</dbReference>